<dbReference type="Proteomes" id="UP000469870">
    <property type="component" value="Unassembled WGS sequence"/>
</dbReference>
<feature type="chain" id="PRO_5036418501" description="DUF4367 domain-containing protein" evidence="1">
    <location>
        <begin position="25"/>
        <end position="193"/>
    </location>
</feature>
<sequence length="193" mass="22602">MKKYILLLSLFLFSFIGFNVTASAEEIFPYQGFFENADSSLPVKTIEFNESSIKILMNLDAEDVVKTSQFNVDMRNFEEKAISEKINPTNPAVDYLKHFNIDYAAIYKEVADQITPEMNQEMINQLVSDYLPEIEFEEIDYPKEYIIKNPHYQKNSDGKWVIKLWGKTVFIISEIDEQSFLEEVYDYTFSESN</sequence>
<dbReference type="Proteomes" id="UP000440066">
    <property type="component" value="Unassembled WGS sequence"/>
</dbReference>
<proteinExistence type="predicted"/>
<evidence type="ECO:0000256" key="1">
    <source>
        <dbReference type="SAM" id="SignalP"/>
    </source>
</evidence>
<dbReference type="AlphaFoldDB" id="A0A844BR96"/>
<evidence type="ECO:0000313" key="4">
    <source>
        <dbReference type="Proteomes" id="UP000440066"/>
    </source>
</evidence>
<dbReference type="RefSeq" id="WP_153833552.1">
    <property type="nucleotide sequence ID" value="NZ_WJQR01000001.1"/>
</dbReference>
<evidence type="ECO:0000313" key="2">
    <source>
        <dbReference type="EMBL" id="MRI80493.1"/>
    </source>
</evidence>
<accession>A0A844BR96</accession>
<protein>
    <recommendedName>
        <fullName evidence="6">DUF4367 domain-containing protein</fullName>
    </recommendedName>
</protein>
<feature type="signal peptide" evidence="1">
    <location>
        <begin position="1"/>
        <end position="24"/>
    </location>
</feature>
<reference evidence="2 5" key="2">
    <citation type="submission" date="2019-11" db="EMBL/GenBank/DDBJ databases">
        <title>Characterisation of Fundicoccus ignavus gen. nov. sp. nov., a novel genus of the family Aerococcaceae isolated from bulk tank milk.</title>
        <authorList>
            <person name="Siebert A."/>
            <person name="Huptas C."/>
            <person name="Wenning M."/>
            <person name="Scherer S."/>
            <person name="Doll E.V."/>
        </authorList>
    </citation>
    <scope>NUCLEOTIDE SEQUENCE [LARGE SCALE GENOMIC DNA]</scope>
    <source>
        <strain evidence="2 5">DSM 109653</strain>
    </source>
</reference>
<dbReference type="EMBL" id="WJQR01000001">
    <property type="protein sequence ID" value="MRI80493.1"/>
    <property type="molecule type" value="Genomic_DNA"/>
</dbReference>
<keyword evidence="1" id="KW-0732">Signal</keyword>
<gene>
    <name evidence="3" type="ORF">GF867_13210</name>
    <name evidence="2" type="ORF">GIY11_00405</name>
</gene>
<dbReference type="EMBL" id="WJQT01000034">
    <property type="protein sequence ID" value="MRJ48505.1"/>
    <property type="molecule type" value="Genomic_DNA"/>
</dbReference>
<evidence type="ECO:0000313" key="5">
    <source>
        <dbReference type="Proteomes" id="UP000469870"/>
    </source>
</evidence>
<organism evidence="2 5">
    <name type="scientific">Fundicoccus ignavus</name>
    <dbReference type="NCBI Taxonomy" id="2664442"/>
    <lineage>
        <taxon>Bacteria</taxon>
        <taxon>Bacillati</taxon>
        <taxon>Bacillota</taxon>
        <taxon>Bacilli</taxon>
        <taxon>Lactobacillales</taxon>
        <taxon>Aerococcaceae</taxon>
        <taxon>Fundicoccus</taxon>
    </lineage>
</organism>
<evidence type="ECO:0008006" key="6">
    <source>
        <dbReference type="Google" id="ProtNLM"/>
    </source>
</evidence>
<name>A0A844BR96_9LACT</name>
<comment type="caution">
    <text evidence="2">The sequence shown here is derived from an EMBL/GenBank/DDBJ whole genome shotgun (WGS) entry which is preliminary data.</text>
</comment>
<evidence type="ECO:0000313" key="3">
    <source>
        <dbReference type="EMBL" id="MRJ48505.1"/>
    </source>
</evidence>
<reference evidence="3 4" key="1">
    <citation type="submission" date="2019-11" db="EMBL/GenBank/DDBJ databases">
        <title>Characterisation of Fundicoccus ignavus gen. nov. sp. nov., a novel genus of the family Aerococcaceae from bulk tank milk.</title>
        <authorList>
            <person name="Siebert A."/>
            <person name="Huptas C."/>
            <person name="Wenning M."/>
            <person name="Scherer S."/>
            <person name="Doll E.V."/>
        </authorList>
    </citation>
    <scope>NUCLEOTIDE SEQUENCE [LARGE SCALE GENOMIC DNA]</scope>
    <source>
        <strain evidence="3 4">DSM 109652</strain>
    </source>
</reference>